<dbReference type="GO" id="GO:0016616">
    <property type="term" value="F:oxidoreductase activity, acting on the CH-OH group of donors, NAD or NADP as acceptor"/>
    <property type="evidence" value="ECO:0007669"/>
    <property type="project" value="TreeGrafter"/>
</dbReference>
<dbReference type="AlphaFoldDB" id="A0AAE8STC3"/>
<dbReference type="Gene3D" id="3.40.50.720">
    <property type="entry name" value="NAD(P)-binding Rossmann-like Domain"/>
    <property type="match status" value="1"/>
</dbReference>
<name>A0AAE8STC3_9PEZI</name>
<dbReference type="InterPro" id="IPR052184">
    <property type="entry name" value="SDR_enzymes"/>
</dbReference>
<dbReference type="InterPro" id="IPR036291">
    <property type="entry name" value="NAD(P)-bd_dom_sf"/>
</dbReference>
<gene>
    <name evidence="1" type="ORF">DNG_03121</name>
</gene>
<dbReference type="PRINTS" id="PR00081">
    <property type="entry name" value="GDHRDH"/>
</dbReference>
<evidence type="ECO:0000313" key="1">
    <source>
        <dbReference type="EMBL" id="SPO00276.1"/>
    </source>
</evidence>
<dbReference type="PANTHER" id="PTHR45458:SF1">
    <property type="entry name" value="SHORT CHAIN DEHYDROGENASE"/>
    <property type="match status" value="1"/>
</dbReference>
<reference evidence="1" key="1">
    <citation type="submission" date="2018-03" db="EMBL/GenBank/DDBJ databases">
        <authorList>
            <person name="Guldener U."/>
        </authorList>
    </citation>
    <scope>NUCLEOTIDE SEQUENCE</scope>
</reference>
<evidence type="ECO:0000313" key="2">
    <source>
        <dbReference type="Proteomes" id="UP001187682"/>
    </source>
</evidence>
<dbReference type="Pfam" id="PF00106">
    <property type="entry name" value="adh_short"/>
    <property type="match status" value="1"/>
</dbReference>
<protein>
    <submittedName>
        <fullName evidence="1">Related to ketoreductase</fullName>
    </submittedName>
</protein>
<dbReference type="SUPFAM" id="SSF51735">
    <property type="entry name" value="NAD(P)-binding Rossmann-fold domains"/>
    <property type="match status" value="1"/>
</dbReference>
<dbReference type="Proteomes" id="UP001187682">
    <property type="component" value="Unassembled WGS sequence"/>
</dbReference>
<dbReference type="EMBL" id="ONZQ02000003">
    <property type="protein sequence ID" value="SPO00276.1"/>
    <property type="molecule type" value="Genomic_DNA"/>
</dbReference>
<sequence length="249" mass="26816">MSQTFVLITGANRGLGKGLLSRFLAQPNHTVIAANRDPEHPTSKELASLPKGEGSSLIVLKYSAEVEQDAFDIATQLHEVHGVDHLDIVIPNAGIVKQCPLVKDAKRSDIQLHFDVNTYSVVSLYQATRDLLQKSPRQKPIFAPVGSGAGTLGRQPPIPNATYGPSKVAVAWYGIRINAEDEWLNAFVLDPGFVGTEGGKTSAGFLGFSPDALLSVDESVDGMFNVLVTATKEKYGGKVVLYTGEVQEW</sequence>
<accession>A0AAE8STC3</accession>
<dbReference type="PANTHER" id="PTHR45458">
    <property type="entry name" value="SHORT-CHAIN DEHYDROGENASE/REDUCTASE SDR"/>
    <property type="match status" value="1"/>
</dbReference>
<organism evidence="1 2">
    <name type="scientific">Cephalotrichum gorgonifer</name>
    <dbReference type="NCBI Taxonomy" id="2041049"/>
    <lineage>
        <taxon>Eukaryota</taxon>
        <taxon>Fungi</taxon>
        <taxon>Dikarya</taxon>
        <taxon>Ascomycota</taxon>
        <taxon>Pezizomycotina</taxon>
        <taxon>Sordariomycetes</taxon>
        <taxon>Hypocreomycetidae</taxon>
        <taxon>Microascales</taxon>
        <taxon>Microascaceae</taxon>
        <taxon>Cephalotrichum</taxon>
    </lineage>
</organism>
<proteinExistence type="predicted"/>
<comment type="caution">
    <text evidence="1">The sequence shown here is derived from an EMBL/GenBank/DDBJ whole genome shotgun (WGS) entry which is preliminary data.</text>
</comment>
<keyword evidence="2" id="KW-1185">Reference proteome</keyword>
<dbReference type="InterPro" id="IPR002347">
    <property type="entry name" value="SDR_fam"/>
</dbReference>